<proteinExistence type="inferred from homology"/>
<reference evidence="3 4" key="1">
    <citation type="submission" date="2017-06" db="EMBL/GenBank/DDBJ databases">
        <authorList>
            <person name="Kim H.J."/>
            <person name="Triplett B.A."/>
        </authorList>
    </citation>
    <scope>NUCLEOTIDE SEQUENCE [LARGE SCALE GENOMIC DNA]</scope>
    <source>
        <strain evidence="3 4">DSM 29052</strain>
    </source>
</reference>
<dbReference type="GO" id="GO:0016491">
    <property type="term" value="F:oxidoreductase activity"/>
    <property type="evidence" value="ECO:0007669"/>
    <property type="project" value="UniProtKB-KW"/>
</dbReference>
<dbReference type="Gene3D" id="3.40.50.720">
    <property type="entry name" value="NAD(P)-binding Rossmann-like Domain"/>
    <property type="match status" value="1"/>
</dbReference>
<organism evidence="3 4">
    <name type="scientific">Puniceibacterium sediminis</name>
    <dbReference type="NCBI Taxonomy" id="1608407"/>
    <lineage>
        <taxon>Bacteria</taxon>
        <taxon>Pseudomonadati</taxon>
        <taxon>Pseudomonadota</taxon>
        <taxon>Alphaproteobacteria</taxon>
        <taxon>Rhodobacterales</taxon>
        <taxon>Paracoccaceae</taxon>
        <taxon>Puniceibacterium</taxon>
    </lineage>
</organism>
<dbReference type="AlphaFoldDB" id="A0A238UYY5"/>
<evidence type="ECO:0000313" key="4">
    <source>
        <dbReference type="Proteomes" id="UP000198417"/>
    </source>
</evidence>
<dbReference type="PRINTS" id="PR00081">
    <property type="entry name" value="GDHRDH"/>
</dbReference>
<dbReference type="RefSeq" id="WP_089268767.1">
    <property type="nucleotide sequence ID" value="NZ_FZNN01000001.1"/>
</dbReference>
<dbReference type="PANTHER" id="PTHR43639">
    <property type="entry name" value="OXIDOREDUCTASE, SHORT-CHAIN DEHYDROGENASE/REDUCTASE FAMILY (AFU_ORTHOLOGUE AFUA_5G02870)"/>
    <property type="match status" value="1"/>
</dbReference>
<comment type="similarity">
    <text evidence="1">Belongs to the short-chain dehydrogenases/reductases (SDR) family.</text>
</comment>
<dbReference type="Pfam" id="PF13561">
    <property type="entry name" value="adh_short_C2"/>
    <property type="match status" value="1"/>
</dbReference>
<dbReference type="PRINTS" id="PR00080">
    <property type="entry name" value="SDRFAMILY"/>
</dbReference>
<dbReference type="InterPro" id="IPR002347">
    <property type="entry name" value="SDR_fam"/>
</dbReference>
<keyword evidence="4" id="KW-1185">Reference proteome</keyword>
<dbReference type="SUPFAM" id="SSF51735">
    <property type="entry name" value="NAD(P)-binding Rossmann-fold domains"/>
    <property type="match status" value="1"/>
</dbReference>
<evidence type="ECO:0000313" key="3">
    <source>
        <dbReference type="EMBL" id="SNR27131.1"/>
    </source>
</evidence>
<sequence>MNDARPVALITGGARKIGRALANTLSQTHRVAISHRGPVPVLPDGFTPFRADFTDPQAAPHLAAEVLEAFGRIDLLVNNAGSVDEADCMAVNYIAPRALFDACLPQLSGGGCVVSISSMNARLPALSAPGFSASKSALENWTRWAAKKHGPAGIRINAVAPGPVDIPDAPRPPELEALFRKDIALGRFATPQDIAEAVRFLASDAAGAITGQVLSVCGGYRL</sequence>
<keyword evidence="2" id="KW-0560">Oxidoreductase</keyword>
<name>A0A238UYY5_9RHOB</name>
<dbReference type="Proteomes" id="UP000198417">
    <property type="component" value="Unassembled WGS sequence"/>
</dbReference>
<dbReference type="OrthoDB" id="9803333at2"/>
<protein>
    <submittedName>
        <fullName evidence="3">3-oxoacyl-[acyl-carrier protein] reductase</fullName>
    </submittedName>
</protein>
<dbReference type="InterPro" id="IPR036291">
    <property type="entry name" value="NAD(P)-bd_dom_sf"/>
</dbReference>
<gene>
    <name evidence="3" type="ORF">SAMN06265370_101335</name>
</gene>
<dbReference type="EMBL" id="FZNN01000001">
    <property type="protein sequence ID" value="SNR27131.1"/>
    <property type="molecule type" value="Genomic_DNA"/>
</dbReference>
<dbReference type="PANTHER" id="PTHR43639:SF1">
    <property type="entry name" value="SHORT-CHAIN DEHYDROGENASE_REDUCTASE FAMILY PROTEIN"/>
    <property type="match status" value="1"/>
</dbReference>
<evidence type="ECO:0000256" key="1">
    <source>
        <dbReference type="ARBA" id="ARBA00006484"/>
    </source>
</evidence>
<accession>A0A238UYY5</accession>
<dbReference type="CDD" id="cd05233">
    <property type="entry name" value="SDR_c"/>
    <property type="match status" value="1"/>
</dbReference>
<evidence type="ECO:0000256" key="2">
    <source>
        <dbReference type="ARBA" id="ARBA00023002"/>
    </source>
</evidence>